<comment type="similarity">
    <text evidence="2 12">Belongs to the cytochrome P450 family.</text>
</comment>
<dbReference type="AlphaFoldDB" id="A0AAV3Q4G3"/>
<dbReference type="InterPro" id="IPR050665">
    <property type="entry name" value="Cytochrome_P450_Monooxygen"/>
</dbReference>
<keyword evidence="3 11" id="KW-0349">Heme</keyword>
<dbReference type="InterPro" id="IPR001128">
    <property type="entry name" value="Cyt_P450"/>
</dbReference>
<evidence type="ECO:0000256" key="3">
    <source>
        <dbReference type="ARBA" id="ARBA00022617"/>
    </source>
</evidence>
<dbReference type="InterPro" id="IPR036396">
    <property type="entry name" value="Cyt_P450_sf"/>
</dbReference>
<keyword evidence="7 12" id="KW-0560">Oxidoreductase</keyword>
<dbReference type="GO" id="GO:0016705">
    <property type="term" value="F:oxidoreductase activity, acting on paired donors, with incorporation or reduction of molecular oxygen"/>
    <property type="evidence" value="ECO:0007669"/>
    <property type="project" value="InterPro"/>
</dbReference>
<name>A0AAV3Q4G3_LITER</name>
<accession>A0AAV3Q4G3</accession>
<evidence type="ECO:0000256" key="9">
    <source>
        <dbReference type="ARBA" id="ARBA00023033"/>
    </source>
</evidence>
<dbReference type="GO" id="GO:0016020">
    <property type="term" value="C:membrane"/>
    <property type="evidence" value="ECO:0007669"/>
    <property type="project" value="UniProtKB-SubCell"/>
</dbReference>
<keyword evidence="10 13" id="KW-0472">Membrane</keyword>
<keyword evidence="5 11" id="KW-0479">Metal-binding</keyword>
<dbReference type="GO" id="GO:0009820">
    <property type="term" value="P:alkaloid metabolic process"/>
    <property type="evidence" value="ECO:0007669"/>
    <property type="project" value="UniProtKB-ARBA"/>
</dbReference>
<keyword evidence="8 11" id="KW-0408">Iron</keyword>
<evidence type="ECO:0000256" key="4">
    <source>
        <dbReference type="ARBA" id="ARBA00022692"/>
    </source>
</evidence>
<evidence type="ECO:0000256" key="5">
    <source>
        <dbReference type="ARBA" id="ARBA00022723"/>
    </source>
</evidence>
<proteinExistence type="inferred from homology"/>
<dbReference type="GO" id="GO:0020037">
    <property type="term" value="F:heme binding"/>
    <property type="evidence" value="ECO:0007669"/>
    <property type="project" value="InterPro"/>
</dbReference>
<gene>
    <name evidence="14" type="ORF">LIER_14772</name>
</gene>
<dbReference type="PRINTS" id="PR00463">
    <property type="entry name" value="EP450I"/>
</dbReference>
<dbReference type="Proteomes" id="UP001454036">
    <property type="component" value="Unassembled WGS sequence"/>
</dbReference>
<dbReference type="InterPro" id="IPR017972">
    <property type="entry name" value="Cyt_P450_CS"/>
</dbReference>
<dbReference type="GO" id="GO:0009753">
    <property type="term" value="P:response to jasmonic acid"/>
    <property type="evidence" value="ECO:0007669"/>
    <property type="project" value="UniProtKB-ARBA"/>
</dbReference>
<evidence type="ECO:0000313" key="14">
    <source>
        <dbReference type="EMBL" id="GAA0157520.1"/>
    </source>
</evidence>
<dbReference type="PRINTS" id="PR00385">
    <property type="entry name" value="P450"/>
</dbReference>
<evidence type="ECO:0000256" key="8">
    <source>
        <dbReference type="ARBA" id="ARBA00023004"/>
    </source>
</evidence>
<dbReference type="EMBL" id="BAABME010003124">
    <property type="protein sequence ID" value="GAA0157520.1"/>
    <property type="molecule type" value="Genomic_DNA"/>
</dbReference>
<dbReference type="CDD" id="cd20642">
    <property type="entry name" value="CYP72"/>
    <property type="match status" value="1"/>
</dbReference>
<evidence type="ECO:0000256" key="7">
    <source>
        <dbReference type="ARBA" id="ARBA00023002"/>
    </source>
</evidence>
<keyword evidence="6 13" id="KW-1133">Transmembrane helix</keyword>
<keyword evidence="4 13" id="KW-0812">Transmembrane</keyword>
<evidence type="ECO:0000256" key="10">
    <source>
        <dbReference type="ARBA" id="ARBA00023136"/>
    </source>
</evidence>
<protein>
    <submittedName>
        <fullName evidence="14">Oxygenase</fullName>
    </submittedName>
</protein>
<comment type="cofactor">
    <cofactor evidence="11">
        <name>heme</name>
        <dbReference type="ChEBI" id="CHEBI:30413"/>
    </cofactor>
</comment>
<comment type="caution">
    <text evidence="14">The sequence shown here is derived from an EMBL/GenBank/DDBJ whole genome shotgun (WGS) entry which is preliminary data.</text>
</comment>
<dbReference type="SUPFAM" id="SSF48264">
    <property type="entry name" value="Cytochrome P450"/>
    <property type="match status" value="1"/>
</dbReference>
<evidence type="ECO:0000256" key="11">
    <source>
        <dbReference type="PIRSR" id="PIRSR602401-1"/>
    </source>
</evidence>
<feature type="transmembrane region" description="Helical" evidence="13">
    <location>
        <begin position="6"/>
        <end position="25"/>
    </location>
</feature>
<evidence type="ECO:0000256" key="6">
    <source>
        <dbReference type="ARBA" id="ARBA00022989"/>
    </source>
</evidence>
<dbReference type="Gene3D" id="1.10.630.10">
    <property type="entry name" value="Cytochrome P450"/>
    <property type="match status" value="1"/>
</dbReference>
<evidence type="ECO:0000256" key="2">
    <source>
        <dbReference type="ARBA" id="ARBA00010617"/>
    </source>
</evidence>
<dbReference type="Pfam" id="PF00067">
    <property type="entry name" value="p450"/>
    <property type="match status" value="1"/>
</dbReference>
<keyword evidence="9 12" id="KW-0503">Monooxygenase</keyword>
<evidence type="ECO:0000256" key="12">
    <source>
        <dbReference type="RuleBase" id="RU000461"/>
    </source>
</evidence>
<dbReference type="FunFam" id="1.10.630.10:FF:000029">
    <property type="entry name" value="Cytochrome P450 734A1"/>
    <property type="match status" value="1"/>
</dbReference>
<sequence length="516" mass="59787">MEFLYYMIPAVVCATIVLGYTWKFLNWAMIKPYQMGRCLRMQGLNGSPYKLFFGDLKEFSSMIEKARSKPLSLTDDILPRISPLFLHMINKYGKNPFIWLGPRPVVLIMEPELVKEVMIKSYQFQKPRTNPLTKLLVQGVAVYEEDKWAKHRKIINPAFHLEKLKHMLPAFKLCCSEMLSKWEEIYASQGSCELDVWPYLQTMTSDVISRTAFGSCFEEGRKIFELQREQAKHVVEVGRSIYIPGRRFIPTKINRRMKEIEREVQESIRKIIDKRVKAMKIGEIKNDDLLGILLESNSKEIEQHGNKDYGMTINEVIEECKLFYFAGQETTSVLLVWTMILLSIHPDWQTRAREEVLQVFAGGKPDCDELNRLKVVTMIFYEVLRLYPPLAAITRGIPRETTLGHLSLPAETMIWLPIALLHYDKEQWGDDANEFNPERFAEGISKATKNQGCYFPFGWGPRICVGQNFAMLEAKMALAMILERFSFELSPSYTHGPYSMITIQPQYGAHIILHKL</sequence>
<dbReference type="PROSITE" id="PS00086">
    <property type="entry name" value="CYTOCHROME_P450"/>
    <property type="match status" value="1"/>
</dbReference>
<dbReference type="GO" id="GO:0004497">
    <property type="term" value="F:monooxygenase activity"/>
    <property type="evidence" value="ECO:0007669"/>
    <property type="project" value="UniProtKB-KW"/>
</dbReference>
<evidence type="ECO:0000313" key="15">
    <source>
        <dbReference type="Proteomes" id="UP001454036"/>
    </source>
</evidence>
<dbReference type="PANTHER" id="PTHR24282">
    <property type="entry name" value="CYTOCHROME P450 FAMILY MEMBER"/>
    <property type="match status" value="1"/>
</dbReference>
<dbReference type="InterPro" id="IPR002401">
    <property type="entry name" value="Cyt_P450_E_grp-I"/>
</dbReference>
<dbReference type="GO" id="GO:0005506">
    <property type="term" value="F:iron ion binding"/>
    <property type="evidence" value="ECO:0007669"/>
    <property type="project" value="InterPro"/>
</dbReference>
<dbReference type="PANTHER" id="PTHR24282:SF273">
    <property type="entry name" value="CYTOCHROME P450 CYP72A219-LIKE"/>
    <property type="match status" value="1"/>
</dbReference>
<feature type="binding site" description="axial binding residue" evidence="11">
    <location>
        <position position="464"/>
    </location>
    <ligand>
        <name>heme</name>
        <dbReference type="ChEBI" id="CHEBI:30413"/>
    </ligand>
    <ligandPart>
        <name>Fe</name>
        <dbReference type="ChEBI" id="CHEBI:18248"/>
    </ligandPart>
</feature>
<evidence type="ECO:0000256" key="13">
    <source>
        <dbReference type="SAM" id="Phobius"/>
    </source>
</evidence>
<organism evidence="14 15">
    <name type="scientific">Lithospermum erythrorhizon</name>
    <name type="common">Purple gromwell</name>
    <name type="synonym">Lithospermum officinale var. erythrorhizon</name>
    <dbReference type="NCBI Taxonomy" id="34254"/>
    <lineage>
        <taxon>Eukaryota</taxon>
        <taxon>Viridiplantae</taxon>
        <taxon>Streptophyta</taxon>
        <taxon>Embryophyta</taxon>
        <taxon>Tracheophyta</taxon>
        <taxon>Spermatophyta</taxon>
        <taxon>Magnoliopsida</taxon>
        <taxon>eudicotyledons</taxon>
        <taxon>Gunneridae</taxon>
        <taxon>Pentapetalae</taxon>
        <taxon>asterids</taxon>
        <taxon>lamiids</taxon>
        <taxon>Boraginales</taxon>
        <taxon>Boraginaceae</taxon>
        <taxon>Boraginoideae</taxon>
        <taxon>Lithospermeae</taxon>
        <taxon>Lithospermum</taxon>
    </lineage>
</organism>
<keyword evidence="15" id="KW-1185">Reference proteome</keyword>
<comment type="subcellular location">
    <subcellularLocation>
        <location evidence="1">Membrane</location>
    </subcellularLocation>
</comment>
<reference evidence="14 15" key="1">
    <citation type="submission" date="2024-01" db="EMBL/GenBank/DDBJ databases">
        <title>The complete chloroplast genome sequence of Lithospermum erythrorhizon: insights into the phylogenetic relationship among Boraginaceae species and the maternal lineages of purple gromwells.</title>
        <authorList>
            <person name="Okada T."/>
            <person name="Watanabe K."/>
        </authorList>
    </citation>
    <scope>NUCLEOTIDE SEQUENCE [LARGE SCALE GENOMIC DNA]</scope>
</reference>
<evidence type="ECO:0000256" key="1">
    <source>
        <dbReference type="ARBA" id="ARBA00004370"/>
    </source>
</evidence>